<proteinExistence type="predicted"/>
<evidence type="ECO:0000256" key="1">
    <source>
        <dbReference type="SAM" id="MobiDB-lite"/>
    </source>
</evidence>
<organism evidence="2 3">
    <name type="scientific">Agrobacterium tumefaciens str. B6</name>
    <dbReference type="NCBI Taxonomy" id="1183423"/>
    <lineage>
        <taxon>Bacteria</taxon>
        <taxon>Pseudomonadati</taxon>
        <taxon>Pseudomonadota</taxon>
        <taxon>Alphaproteobacteria</taxon>
        <taxon>Hyphomicrobiales</taxon>
        <taxon>Rhizobiaceae</taxon>
        <taxon>Rhizobium/Agrobacterium group</taxon>
        <taxon>Agrobacterium</taxon>
        <taxon>Agrobacterium tumefaciens complex</taxon>
    </lineage>
</organism>
<dbReference type="EMBL" id="FCNL01000020">
    <property type="protein sequence ID" value="CVI18338.1"/>
    <property type="molecule type" value="Genomic_DNA"/>
</dbReference>
<sequence length="73" mass="8162">MSQRPKHLAERTYRFKPHGERETSRVSGPVFRKGNGAPEEIRTPDPQIRSLVLYPAELRVRAVPVVSGGVAIL</sequence>
<dbReference type="AlphaFoldDB" id="A0A822V378"/>
<protein>
    <submittedName>
        <fullName evidence="2">Uncharacterized protein</fullName>
    </submittedName>
</protein>
<evidence type="ECO:0000313" key="3">
    <source>
        <dbReference type="Proteomes" id="UP000192074"/>
    </source>
</evidence>
<dbReference type="AntiFam" id="ANF00012">
    <property type="entry name" value="tRNA translation"/>
</dbReference>
<reference evidence="2 3" key="1">
    <citation type="submission" date="2016-01" db="EMBL/GenBank/DDBJ databases">
        <authorList>
            <person name="Regsiter A."/>
            <person name="william w."/>
        </authorList>
    </citation>
    <scope>NUCLEOTIDE SEQUENCE [LARGE SCALE GENOMIC DNA]</scope>
    <source>
        <strain evidence="2 3">B6</strain>
    </source>
</reference>
<dbReference type="Proteomes" id="UP000192074">
    <property type="component" value="Unassembled WGS sequence"/>
</dbReference>
<comment type="caution">
    <text evidence="2">The sequence shown here is derived from an EMBL/GenBank/DDBJ whole genome shotgun (WGS) entry which is preliminary data.</text>
</comment>
<accession>A0A822V378</accession>
<name>A0A822V378_AGRTU</name>
<evidence type="ECO:0000313" key="2">
    <source>
        <dbReference type="EMBL" id="CVI18338.1"/>
    </source>
</evidence>
<feature type="compositionally biased region" description="Basic and acidic residues" evidence="1">
    <location>
        <begin position="7"/>
        <end position="24"/>
    </location>
</feature>
<gene>
    <name evidence="2" type="ORF">AGR4A_Cc30328</name>
</gene>
<feature type="region of interest" description="Disordered" evidence="1">
    <location>
        <begin position="1"/>
        <end position="43"/>
    </location>
</feature>